<gene>
    <name evidence="1" type="ORF">ACCO45_004181</name>
</gene>
<protein>
    <submittedName>
        <fullName evidence="1">Uncharacterized protein</fullName>
    </submittedName>
</protein>
<sequence length="124" mass="12532">MRPAARPAAREVQAQGADGEDGGGARHVVEALGAGEDGGRGGGGLHGEGGGRAGDEGAQQRERKDVMRRSAWRSDMVVAAAFSCCVFPAAPLLLCLLCAYSAPFCGRDVMCGGAATAVGAEKEK</sequence>
<proteinExistence type="predicted"/>
<organism evidence="1 2">
    <name type="scientific">Purpureocillium lilacinum</name>
    <name type="common">Paecilomyces lilacinus</name>
    <dbReference type="NCBI Taxonomy" id="33203"/>
    <lineage>
        <taxon>Eukaryota</taxon>
        <taxon>Fungi</taxon>
        <taxon>Dikarya</taxon>
        <taxon>Ascomycota</taxon>
        <taxon>Pezizomycotina</taxon>
        <taxon>Sordariomycetes</taxon>
        <taxon>Hypocreomycetidae</taxon>
        <taxon>Hypocreales</taxon>
        <taxon>Ophiocordycipitaceae</taxon>
        <taxon>Purpureocillium</taxon>
    </lineage>
</organism>
<dbReference type="EMBL" id="JBGNUJ010000003">
    <property type="protein sequence ID" value="KAL3962658.1"/>
    <property type="molecule type" value="Genomic_DNA"/>
</dbReference>
<evidence type="ECO:0000313" key="2">
    <source>
        <dbReference type="Proteomes" id="UP001638806"/>
    </source>
</evidence>
<comment type="caution">
    <text evidence="1">The sequence shown here is derived from an EMBL/GenBank/DDBJ whole genome shotgun (WGS) entry which is preliminary data.</text>
</comment>
<name>A0ACC4E350_PURLI</name>
<accession>A0ACC4E350</accession>
<reference evidence="1" key="1">
    <citation type="submission" date="2024-12" db="EMBL/GenBank/DDBJ databases">
        <title>Comparative genomics and development of molecular markers within Purpureocillium lilacinum and among Purpureocillium species.</title>
        <authorList>
            <person name="Yeh Z.-Y."/>
            <person name="Ni N.-T."/>
            <person name="Lo P.-H."/>
            <person name="Mushyakhwo K."/>
            <person name="Lin C.-F."/>
            <person name="Nai Y.-S."/>
        </authorList>
    </citation>
    <scope>NUCLEOTIDE SEQUENCE</scope>
    <source>
        <strain evidence="1">NCHU-NPUST-175</strain>
    </source>
</reference>
<evidence type="ECO:0000313" key="1">
    <source>
        <dbReference type="EMBL" id="KAL3962658.1"/>
    </source>
</evidence>
<dbReference type="Proteomes" id="UP001638806">
    <property type="component" value="Unassembled WGS sequence"/>
</dbReference>
<keyword evidence="2" id="KW-1185">Reference proteome</keyword>